<evidence type="ECO:0000313" key="5">
    <source>
        <dbReference type="Proteomes" id="UP000298416"/>
    </source>
</evidence>
<dbReference type="SMART" id="SM00343">
    <property type="entry name" value="ZnF_C2HC"/>
    <property type="match status" value="1"/>
</dbReference>
<feature type="region of interest" description="Disordered" evidence="2">
    <location>
        <begin position="155"/>
        <end position="175"/>
    </location>
</feature>
<keyword evidence="1" id="KW-0862">Zinc</keyword>
<dbReference type="Gene3D" id="4.10.60.10">
    <property type="entry name" value="Zinc finger, CCHC-type"/>
    <property type="match status" value="1"/>
</dbReference>
<reference evidence="4" key="2">
    <citation type="submission" date="2020-08" db="EMBL/GenBank/DDBJ databases">
        <title>Plant Genome Project.</title>
        <authorList>
            <person name="Zhang R.-G."/>
        </authorList>
    </citation>
    <scope>NUCLEOTIDE SEQUENCE</scope>
    <source>
        <strain evidence="4">Huo1</strain>
        <tissue evidence="4">Leaf</tissue>
    </source>
</reference>
<dbReference type="Pfam" id="PF13976">
    <property type="entry name" value="gag_pre-integrs"/>
    <property type="match status" value="1"/>
</dbReference>
<evidence type="ECO:0000313" key="4">
    <source>
        <dbReference type="EMBL" id="KAG6418969.1"/>
    </source>
</evidence>
<dbReference type="EMBL" id="PNBA02000007">
    <property type="protein sequence ID" value="KAG6418969.1"/>
    <property type="molecule type" value="Genomic_DNA"/>
</dbReference>
<accession>A0A8X8XTV4</accession>
<dbReference type="Pfam" id="PF14223">
    <property type="entry name" value="Retrotran_gag_2"/>
    <property type="match status" value="1"/>
</dbReference>
<keyword evidence="5" id="KW-1185">Reference proteome</keyword>
<dbReference type="InterPro" id="IPR025724">
    <property type="entry name" value="GAG-pre-integrase_dom"/>
</dbReference>
<sequence length="442" mass="49221">MLCMSDDVIIEVADQETAAALWTKLESLYMTKSLTNMLLLKQRLFRLRMQEDKDAVLILLVSLPESYENFVESFMTGKETLSLEDVLSAFHIRKDRQQPASLATESQASGLSATGTGQKKSGKKKSKSKGGTKDFQLGDICRYCKEPGHWKYDCPKKKKKKGKKGDVNGSATVAEADDSDSEVSLALVADDQPHSNDVWIFDSGASYHLCPHMEYFTTYEQIDGCNITMANSVVCKVVGIGSIRIRTHNGVFCTLSDVSFKGEGGVMHIIKGSKVVLTALKWGTLYILKGSIVTGSADTASSEIPAESMTKLWHMRLGHMGERRMQNLSKRDFLSGHKVKNLDFRKHYDSGSVEKQMELQVTHNQSESQLQGVEDQHTTAETTGNDIHPEARQRSIAIDRARRTCVKPPQKYGFEDMLAYALQVASEGKYEARKEKSVRLAL</sequence>
<dbReference type="PROSITE" id="PS50158">
    <property type="entry name" value="ZF_CCHC"/>
    <property type="match status" value="1"/>
</dbReference>
<feature type="compositionally biased region" description="Polar residues" evidence="2">
    <location>
        <begin position="362"/>
        <end position="371"/>
    </location>
</feature>
<keyword evidence="1" id="KW-0479">Metal-binding</keyword>
<evidence type="ECO:0000256" key="1">
    <source>
        <dbReference type="PROSITE-ProRule" id="PRU00047"/>
    </source>
</evidence>
<dbReference type="AlphaFoldDB" id="A0A8X8XTV4"/>
<evidence type="ECO:0000259" key="3">
    <source>
        <dbReference type="PROSITE" id="PS50158"/>
    </source>
</evidence>
<dbReference type="InterPro" id="IPR001878">
    <property type="entry name" value="Znf_CCHC"/>
</dbReference>
<dbReference type="GO" id="GO:0003676">
    <property type="term" value="F:nucleic acid binding"/>
    <property type="evidence" value="ECO:0007669"/>
    <property type="project" value="InterPro"/>
</dbReference>
<keyword evidence="1" id="KW-0863">Zinc-finger</keyword>
<dbReference type="PANTHER" id="PTHR47592:SF27">
    <property type="entry name" value="OS08G0421700 PROTEIN"/>
    <property type="match status" value="1"/>
</dbReference>
<dbReference type="SUPFAM" id="SSF57756">
    <property type="entry name" value="Retrovirus zinc finger-like domains"/>
    <property type="match status" value="1"/>
</dbReference>
<dbReference type="PANTHER" id="PTHR47592">
    <property type="entry name" value="PBF68 PROTEIN"/>
    <property type="match status" value="1"/>
</dbReference>
<dbReference type="Proteomes" id="UP000298416">
    <property type="component" value="Unassembled WGS sequence"/>
</dbReference>
<dbReference type="InterPro" id="IPR036875">
    <property type="entry name" value="Znf_CCHC_sf"/>
</dbReference>
<comment type="caution">
    <text evidence="4">The sequence shown here is derived from an EMBL/GenBank/DDBJ whole genome shotgun (WGS) entry which is preliminary data.</text>
</comment>
<organism evidence="4">
    <name type="scientific">Salvia splendens</name>
    <name type="common">Scarlet sage</name>
    <dbReference type="NCBI Taxonomy" id="180675"/>
    <lineage>
        <taxon>Eukaryota</taxon>
        <taxon>Viridiplantae</taxon>
        <taxon>Streptophyta</taxon>
        <taxon>Embryophyta</taxon>
        <taxon>Tracheophyta</taxon>
        <taxon>Spermatophyta</taxon>
        <taxon>Magnoliopsida</taxon>
        <taxon>eudicotyledons</taxon>
        <taxon>Gunneridae</taxon>
        <taxon>Pentapetalae</taxon>
        <taxon>asterids</taxon>
        <taxon>lamiids</taxon>
        <taxon>Lamiales</taxon>
        <taxon>Lamiaceae</taxon>
        <taxon>Nepetoideae</taxon>
        <taxon>Mentheae</taxon>
        <taxon>Salviinae</taxon>
        <taxon>Salvia</taxon>
        <taxon>Salvia subgen. Calosphace</taxon>
        <taxon>core Calosphace</taxon>
    </lineage>
</organism>
<gene>
    <name evidence="4" type="ORF">SASPL_121176</name>
</gene>
<feature type="compositionally biased region" description="Polar residues" evidence="2">
    <location>
        <begin position="98"/>
        <end position="113"/>
    </location>
</feature>
<dbReference type="Pfam" id="PF00098">
    <property type="entry name" value="zf-CCHC"/>
    <property type="match status" value="1"/>
</dbReference>
<protein>
    <recommendedName>
        <fullName evidence="3">CCHC-type domain-containing protein</fullName>
    </recommendedName>
</protein>
<reference evidence="4" key="1">
    <citation type="submission" date="2018-01" db="EMBL/GenBank/DDBJ databases">
        <authorList>
            <person name="Mao J.F."/>
        </authorList>
    </citation>
    <scope>NUCLEOTIDE SEQUENCE</scope>
    <source>
        <strain evidence="4">Huo1</strain>
        <tissue evidence="4">Leaf</tissue>
    </source>
</reference>
<name>A0A8X8XTV4_SALSN</name>
<feature type="domain" description="CCHC-type" evidence="3">
    <location>
        <begin position="141"/>
        <end position="156"/>
    </location>
</feature>
<feature type="region of interest" description="Disordered" evidence="2">
    <location>
        <begin position="98"/>
        <end position="131"/>
    </location>
</feature>
<feature type="region of interest" description="Disordered" evidence="2">
    <location>
        <begin position="362"/>
        <end position="390"/>
    </location>
</feature>
<dbReference type="GO" id="GO:0008270">
    <property type="term" value="F:zinc ion binding"/>
    <property type="evidence" value="ECO:0007669"/>
    <property type="project" value="UniProtKB-KW"/>
</dbReference>
<evidence type="ECO:0000256" key="2">
    <source>
        <dbReference type="SAM" id="MobiDB-lite"/>
    </source>
</evidence>
<dbReference type="Pfam" id="PF22936">
    <property type="entry name" value="Pol_BBD"/>
    <property type="match status" value="1"/>
</dbReference>
<feature type="compositionally biased region" description="Basic residues" evidence="2">
    <location>
        <begin position="120"/>
        <end position="130"/>
    </location>
</feature>
<proteinExistence type="predicted"/>
<dbReference type="InterPro" id="IPR054722">
    <property type="entry name" value="PolX-like_BBD"/>
</dbReference>